<feature type="compositionally biased region" description="Polar residues" evidence="3">
    <location>
        <begin position="67"/>
        <end position="80"/>
    </location>
</feature>
<protein>
    <recommendedName>
        <fullName evidence="6">N-acetyltransferase domain-containing protein</fullName>
    </recommendedName>
</protein>
<dbReference type="Gene3D" id="3.40.630.30">
    <property type="match status" value="1"/>
</dbReference>
<evidence type="ECO:0000313" key="4">
    <source>
        <dbReference type="EMBL" id="KAF2673934.1"/>
    </source>
</evidence>
<dbReference type="InterPro" id="IPR051635">
    <property type="entry name" value="SNAT-like"/>
</dbReference>
<feature type="compositionally biased region" description="Acidic residues" evidence="3">
    <location>
        <begin position="85"/>
        <end position="95"/>
    </location>
</feature>
<dbReference type="InterPro" id="IPR016181">
    <property type="entry name" value="Acyl_CoA_acyltransferase"/>
</dbReference>
<evidence type="ECO:0000256" key="1">
    <source>
        <dbReference type="ARBA" id="ARBA00022679"/>
    </source>
</evidence>
<proteinExistence type="predicted"/>
<evidence type="ECO:0000256" key="3">
    <source>
        <dbReference type="SAM" id="MobiDB-lite"/>
    </source>
</evidence>
<gene>
    <name evidence="4" type="ORF">BT63DRAFT_171198</name>
</gene>
<dbReference type="PANTHER" id="PTHR10908:SF0">
    <property type="entry name" value="SEROTONIN N-ACETYLTRANSFERASE"/>
    <property type="match status" value="1"/>
</dbReference>
<dbReference type="OrthoDB" id="30840at2759"/>
<dbReference type="PANTHER" id="PTHR10908">
    <property type="entry name" value="SEROTONIN N-ACETYLTRANSFERASE"/>
    <property type="match status" value="1"/>
</dbReference>
<dbReference type="EMBL" id="MU004231">
    <property type="protein sequence ID" value="KAF2673934.1"/>
    <property type="molecule type" value="Genomic_DNA"/>
</dbReference>
<reference evidence="4" key="1">
    <citation type="journal article" date="2020" name="Stud. Mycol.">
        <title>101 Dothideomycetes genomes: a test case for predicting lifestyles and emergence of pathogens.</title>
        <authorList>
            <person name="Haridas S."/>
            <person name="Albert R."/>
            <person name="Binder M."/>
            <person name="Bloem J."/>
            <person name="Labutti K."/>
            <person name="Salamov A."/>
            <person name="Andreopoulos B."/>
            <person name="Baker S."/>
            <person name="Barry K."/>
            <person name="Bills G."/>
            <person name="Bluhm B."/>
            <person name="Cannon C."/>
            <person name="Castanera R."/>
            <person name="Culley D."/>
            <person name="Daum C."/>
            <person name="Ezra D."/>
            <person name="Gonzalez J."/>
            <person name="Henrissat B."/>
            <person name="Kuo A."/>
            <person name="Liang C."/>
            <person name="Lipzen A."/>
            <person name="Lutzoni F."/>
            <person name="Magnuson J."/>
            <person name="Mondo S."/>
            <person name="Nolan M."/>
            <person name="Ohm R."/>
            <person name="Pangilinan J."/>
            <person name="Park H.-J."/>
            <person name="Ramirez L."/>
            <person name="Alfaro M."/>
            <person name="Sun H."/>
            <person name="Tritt A."/>
            <person name="Yoshinaga Y."/>
            <person name="Zwiers L.-H."/>
            <person name="Turgeon B."/>
            <person name="Goodwin S."/>
            <person name="Spatafora J."/>
            <person name="Crous P."/>
            <person name="Grigoriev I."/>
        </authorList>
    </citation>
    <scope>NUCLEOTIDE SEQUENCE</scope>
    <source>
        <strain evidence="4">CBS 115976</strain>
    </source>
</reference>
<feature type="region of interest" description="Disordered" evidence="3">
    <location>
        <begin position="1"/>
        <end position="122"/>
    </location>
</feature>
<organism evidence="4 5">
    <name type="scientific">Microthyrium microscopicum</name>
    <dbReference type="NCBI Taxonomy" id="703497"/>
    <lineage>
        <taxon>Eukaryota</taxon>
        <taxon>Fungi</taxon>
        <taxon>Dikarya</taxon>
        <taxon>Ascomycota</taxon>
        <taxon>Pezizomycotina</taxon>
        <taxon>Dothideomycetes</taxon>
        <taxon>Dothideomycetes incertae sedis</taxon>
        <taxon>Microthyriales</taxon>
        <taxon>Microthyriaceae</taxon>
        <taxon>Microthyrium</taxon>
    </lineage>
</organism>
<dbReference type="AlphaFoldDB" id="A0A6A6USL3"/>
<evidence type="ECO:0008006" key="6">
    <source>
        <dbReference type="Google" id="ProtNLM"/>
    </source>
</evidence>
<keyword evidence="1" id="KW-0808">Transferase</keyword>
<dbReference type="Proteomes" id="UP000799302">
    <property type="component" value="Unassembled WGS sequence"/>
</dbReference>
<name>A0A6A6USL3_9PEZI</name>
<keyword evidence="5" id="KW-1185">Reference proteome</keyword>
<sequence>MAEQHHSLSPSVSPPEENPNDVTRFPPLTETPAKMSPAPPGHSFGAPLPGSLGAEETEEDDIESHGPSESTFNPNTQQIFRQLLGDDDDDEDEDDSPGRSLLGLINRSRGLQRQTRETKRETTMSLYKCALTPKNLDSCVMLEQVCFPGTTVDANAIAYRLAKGSGLSIGLFTTVHPDDEETSLPTYASAPSAEGNSPRRIVLLAHLLATTTTNSTVTSDDETLPSDWNVATSRAQPTLGNKLEGKTVAIVNFAVLPQMRARHAGGILIKSFVSMVKSVKAYRKIAVAAPEALEAFFEQYQFETVGKGWVDEKGEKRVDMVTEFGEDDSDSEG</sequence>
<evidence type="ECO:0000256" key="2">
    <source>
        <dbReference type="ARBA" id="ARBA00023315"/>
    </source>
</evidence>
<evidence type="ECO:0000313" key="5">
    <source>
        <dbReference type="Proteomes" id="UP000799302"/>
    </source>
</evidence>
<dbReference type="GO" id="GO:0005737">
    <property type="term" value="C:cytoplasm"/>
    <property type="evidence" value="ECO:0007669"/>
    <property type="project" value="TreeGrafter"/>
</dbReference>
<accession>A0A6A6USL3</accession>
<dbReference type="SUPFAM" id="SSF55729">
    <property type="entry name" value="Acyl-CoA N-acyltransferases (Nat)"/>
    <property type="match status" value="1"/>
</dbReference>
<keyword evidence="2" id="KW-0012">Acyltransferase</keyword>
<dbReference type="GO" id="GO:0004059">
    <property type="term" value="F:aralkylamine N-acetyltransferase activity"/>
    <property type="evidence" value="ECO:0007669"/>
    <property type="project" value="TreeGrafter"/>
</dbReference>